<dbReference type="PANTHER" id="PTHR10529">
    <property type="entry name" value="AP COMPLEX SUBUNIT MU"/>
    <property type="match status" value="1"/>
</dbReference>
<dbReference type="AlphaFoldDB" id="A0A1E4TNT5"/>
<dbReference type="PROSITE" id="PS51072">
    <property type="entry name" value="MHD"/>
    <property type="match status" value="1"/>
</dbReference>
<keyword evidence="8" id="KW-1185">Reference proteome</keyword>
<dbReference type="InterPro" id="IPR036168">
    <property type="entry name" value="AP2_Mu_C_sf"/>
</dbReference>
<feature type="region of interest" description="Disordered" evidence="5">
    <location>
        <begin position="593"/>
        <end position="623"/>
    </location>
</feature>
<keyword evidence="2" id="KW-0813">Transport</keyword>
<dbReference type="InterPro" id="IPR018240">
    <property type="entry name" value="Clathrin_mu_CS"/>
</dbReference>
<keyword evidence="4" id="KW-0472">Membrane</keyword>
<proteinExistence type="predicted"/>
<dbReference type="Gene3D" id="3.30.450.60">
    <property type="match status" value="1"/>
</dbReference>
<dbReference type="GO" id="GO:0006886">
    <property type="term" value="P:intracellular protein transport"/>
    <property type="evidence" value="ECO:0007669"/>
    <property type="project" value="InterPro"/>
</dbReference>
<dbReference type="GO" id="GO:0030131">
    <property type="term" value="C:clathrin adaptor complex"/>
    <property type="evidence" value="ECO:0007669"/>
    <property type="project" value="InterPro"/>
</dbReference>
<evidence type="ECO:0000256" key="3">
    <source>
        <dbReference type="ARBA" id="ARBA00022927"/>
    </source>
</evidence>
<gene>
    <name evidence="7" type="ORF">PACTADRAFT_5197</name>
</gene>
<dbReference type="STRING" id="669874.A0A1E4TNT5"/>
<dbReference type="EMBL" id="KV454018">
    <property type="protein sequence ID" value="ODV93414.1"/>
    <property type="molecule type" value="Genomic_DNA"/>
</dbReference>
<evidence type="ECO:0000313" key="7">
    <source>
        <dbReference type="EMBL" id="ODV93414.1"/>
    </source>
</evidence>
<dbReference type="InterPro" id="IPR001392">
    <property type="entry name" value="Clathrin_mu"/>
</dbReference>
<dbReference type="PRINTS" id="PR00314">
    <property type="entry name" value="CLATHRINADPT"/>
</dbReference>
<evidence type="ECO:0000256" key="2">
    <source>
        <dbReference type="ARBA" id="ARBA00022448"/>
    </source>
</evidence>
<reference evidence="8" key="1">
    <citation type="submission" date="2016-05" db="EMBL/GenBank/DDBJ databases">
        <title>Comparative genomics of biotechnologically important yeasts.</title>
        <authorList>
            <consortium name="DOE Joint Genome Institute"/>
            <person name="Riley R."/>
            <person name="Haridas S."/>
            <person name="Wolfe K.H."/>
            <person name="Lopes M.R."/>
            <person name="Hittinger C.T."/>
            <person name="Goker M."/>
            <person name="Salamov A."/>
            <person name="Wisecaver J."/>
            <person name="Long T.M."/>
            <person name="Aerts A.L."/>
            <person name="Barry K."/>
            <person name="Choi C."/>
            <person name="Clum A."/>
            <person name="Coughlan A.Y."/>
            <person name="Deshpande S."/>
            <person name="Douglass A.P."/>
            <person name="Hanson S.J."/>
            <person name="Klenk H.-P."/>
            <person name="Labutti K."/>
            <person name="Lapidus A."/>
            <person name="Lindquist E."/>
            <person name="Lipzen A."/>
            <person name="Meier-Kolthoff J.P."/>
            <person name="Ohm R.A."/>
            <person name="Otillar R.P."/>
            <person name="Pangilinan J."/>
            <person name="Peng Y."/>
            <person name="Rokas A."/>
            <person name="Rosa C.A."/>
            <person name="Scheuner C."/>
            <person name="Sibirny A.A."/>
            <person name="Slot J.C."/>
            <person name="Stielow J.B."/>
            <person name="Sun H."/>
            <person name="Kurtzman C.P."/>
            <person name="Blackwell M."/>
            <person name="Grigoriev I.V."/>
            <person name="Jeffries T.W."/>
        </authorList>
    </citation>
    <scope>NUCLEOTIDE SEQUENCE [LARGE SCALE GENOMIC DNA]</scope>
    <source>
        <strain evidence="8">NRRL Y-2460</strain>
    </source>
</reference>
<dbReference type="SUPFAM" id="SSF49447">
    <property type="entry name" value="Second domain of Mu2 adaptin subunit (ap50) of ap2 adaptor"/>
    <property type="match status" value="1"/>
</dbReference>
<evidence type="ECO:0000256" key="1">
    <source>
        <dbReference type="ARBA" id="ARBA00004308"/>
    </source>
</evidence>
<comment type="subcellular location">
    <subcellularLocation>
        <location evidence="1">Endomembrane system</location>
    </subcellularLocation>
</comment>
<dbReference type="InterPro" id="IPR028565">
    <property type="entry name" value="MHD"/>
</dbReference>
<sequence>MSSAVYILDDNFDIIISRVYKQDLNSHLIISNFKKIKNNNVNNHVPVIHHDGINYIYITHNDIVILTLCFKNTNVMLLLSYLYKFVELLQNYLLIQNTTTVTSINNDSIGKLDKELIKENYILIYQLFDEILDFGIPQLTDFSMLREYILNDNDKIKSTTKDEDEKDRIVGDLDTSNMINSSISRTTTTSISWRPKGIFYKKNEIFINLIEKISFNYNLQTNEIKKNIINGEINCKNYLSGMPICKIGLNESLISNFYKSIDDDNSQNLNLNNNKNDNKKKKIIFDNINFHQCIELSNITSNNLIQFIPPDGFVKLITYQIINISTINLKPLILINPLYKIFNKRKNGDKNGVEKFKLKLTVNLKTLFRKKFMIKNLEISIPLLIKQNKDDFLKLKINFNKAPKFKTKIGNVILNLNENLIIWKIPSIVGDSSGSTFTNSKLNNNDDDNKFEMISEFELIPQDELLKMLQKNAYYDKADNNSLYYIGLQEELSKLNIKNDGKIKENQFKINEKNLNTNNNLIYCNFEIPFASYSGLKLEFLKIVEPTFKESYQSFPWVRYLIKTNENDYCFKLGDNNFVDEINYEDLSNINSQNTTSSNTNSSTPIPIPIHTHSDTNSNTNDN</sequence>
<evidence type="ECO:0000259" key="6">
    <source>
        <dbReference type="PROSITE" id="PS51072"/>
    </source>
</evidence>
<evidence type="ECO:0000256" key="5">
    <source>
        <dbReference type="SAM" id="MobiDB-lite"/>
    </source>
</evidence>
<dbReference type="GO" id="GO:0016192">
    <property type="term" value="P:vesicle-mediated transport"/>
    <property type="evidence" value="ECO:0007669"/>
    <property type="project" value="InterPro"/>
</dbReference>
<evidence type="ECO:0000313" key="8">
    <source>
        <dbReference type="Proteomes" id="UP000094236"/>
    </source>
</evidence>
<organism evidence="7 8">
    <name type="scientific">Pachysolen tannophilus NRRL Y-2460</name>
    <dbReference type="NCBI Taxonomy" id="669874"/>
    <lineage>
        <taxon>Eukaryota</taxon>
        <taxon>Fungi</taxon>
        <taxon>Dikarya</taxon>
        <taxon>Ascomycota</taxon>
        <taxon>Saccharomycotina</taxon>
        <taxon>Pichiomycetes</taxon>
        <taxon>Pachysolenaceae</taxon>
        <taxon>Pachysolen</taxon>
    </lineage>
</organism>
<dbReference type="OrthoDB" id="10259133at2759"/>
<dbReference type="Proteomes" id="UP000094236">
    <property type="component" value="Unassembled WGS sequence"/>
</dbReference>
<protein>
    <recommendedName>
        <fullName evidence="6">MHD domain-containing protein</fullName>
    </recommendedName>
</protein>
<dbReference type="InterPro" id="IPR011012">
    <property type="entry name" value="Longin-like_dom_sf"/>
</dbReference>
<dbReference type="Pfam" id="PF00928">
    <property type="entry name" value="Adap_comp_sub"/>
    <property type="match status" value="1"/>
</dbReference>
<feature type="domain" description="MHD" evidence="6">
    <location>
        <begin position="202"/>
        <end position="572"/>
    </location>
</feature>
<dbReference type="PROSITE" id="PS00991">
    <property type="entry name" value="CLAT_ADAPTOR_M_2"/>
    <property type="match status" value="1"/>
</dbReference>
<dbReference type="Gene3D" id="2.60.40.1170">
    <property type="entry name" value="Mu homology domain, subdomain B"/>
    <property type="match status" value="4"/>
</dbReference>
<dbReference type="SUPFAM" id="SSF64356">
    <property type="entry name" value="SNARE-like"/>
    <property type="match status" value="1"/>
</dbReference>
<keyword evidence="3" id="KW-0653">Protein transport</keyword>
<accession>A0A1E4TNT5</accession>
<name>A0A1E4TNT5_PACTA</name>
<dbReference type="InterPro" id="IPR050431">
    <property type="entry name" value="Adaptor_comp_med_subunit"/>
</dbReference>
<evidence type="ECO:0000256" key="4">
    <source>
        <dbReference type="ARBA" id="ARBA00023136"/>
    </source>
</evidence>
<dbReference type="GO" id="GO:0012505">
    <property type="term" value="C:endomembrane system"/>
    <property type="evidence" value="ECO:0007669"/>
    <property type="project" value="UniProtKB-SubCell"/>
</dbReference>